<keyword evidence="2" id="KW-0560">Oxidoreductase</keyword>
<evidence type="ECO:0000313" key="2">
    <source>
        <dbReference type="EMBL" id="PWB87763.1"/>
    </source>
</evidence>
<dbReference type="InterPro" id="IPR011008">
    <property type="entry name" value="Dimeric_a/b-barrel"/>
</dbReference>
<reference evidence="2 3" key="1">
    <citation type="submission" date="2017-03" db="EMBL/GenBank/DDBJ databases">
        <title>Genome sequence of Methanobrevibacter thaueri.</title>
        <authorList>
            <person name="Poehlein A."/>
            <person name="Seedorf H."/>
            <person name="Daniel R."/>
        </authorList>
    </citation>
    <scope>NUCLEOTIDE SEQUENCE [LARGE SCALE GENOMIC DNA]</scope>
    <source>
        <strain evidence="2 3">DSM 11995</strain>
    </source>
</reference>
<keyword evidence="3" id="KW-1185">Reference proteome</keyword>
<dbReference type="PROSITE" id="PS51725">
    <property type="entry name" value="ABM"/>
    <property type="match status" value="1"/>
</dbReference>
<dbReference type="RefSeq" id="WP_116591702.1">
    <property type="nucleotide sequence ID" value="NZ_MZGS01000017.1"/>
</dbReference>
<feature type="domain" description="ABM" evidence="1">
    <location>
        <begin position="4"/>
        <end position="91"/>
    </location>
</feature>
<dbReference type="InterPro" id="IPR007138">
    <property type="entry name" value="ABM_dom"/>
</dbReference>
<dbReference type="PANTHER" id="PTHR33336">
    <property type="entry name" value="QUINOL MONOOXYGENASE YGIN-RELATED"/>
    <property type="match status" value="1"/>
</dbReference>
<proteinExistence type="predicted"/>
<dbReference type="OrthoDB" id="8931at2157"/>
<protein>
    <submittedName>
        <fullName evidence="2">Putative monooxygenase</fullName>
        <ecNumber evidence="2">1.-.-.-</ecNumber>
    </submittedName>
</protein>
<dbReference type="AlphaFoldDB" id="A0A315XP76"/>
<dbReference type="Pfam" id="PF03992">
    <property type="entry name" value="ABM"/>
    <property type="match status" value="1"/>
</dbReference>
<dbReference type="EMBL" id="MZGS01000017">
    <property type="protein sequence ID" value="PWB87763.1"/>
    <property type="molecule type" value="Genomic_DNA"/>
</dbReference>
<dbReference type="Gene3D" id="3.30.70.100">
    <property type="match status" value="1"/>
</dbReference>
<dbReference type="SUPFAM" id="SSF54909">
    <property type="entry name" value="Dimeric alpha+beta barrel"/>
    <property type="match status" value="1"/>
</dbReference>
<organism evidence="2 3">
    <name type="scientific">Methanobrevibacter thaueri</name>
    <dbReference type="NCBI Taxonomy" id="190975"/>
    <lineage>
        <taxon>Archaea</taxon>
        <taxon>Methanobacteriati</taxon>
        <taxon>Methanobacteriota</taxon>
        <taxon>Methanomada group</taxon>
        <taxon>Methanobacteria</taxon>
        <taxon>Methanobacteriales</taxon>
        <taxon>Methanobacteriaceae</taxon>
        <taxon>Methanobrevibacter</taxon>
    </lineage>
</organism>
<dbReference type="GO" id="GO:0004497">
    <property type="term" value="F:monooxygenase activity"/>
    <property type="evidence" value="ECO:0007669"/>
    <property type="project" value="UniProtKB-KW"/>
</dbReference>
<comment type="caution">
    <text evidence="2">The sequence shown here is derived from an EMBL/GenBank/DDBJ whole genome shotgun (WGS) entry which is preliminary data.</text>
</comment>
<keyword evidence="2" id="KW-0503">Monooxygenase</keyword>
<gene>
    <name evidence="2" type="ORF">MBBTH_07320</name>
</gene>
<sequence>MSFIVVLAKITPKKGCRDTIVEISQELIETTLSEEGNIDYQLLQSTDDDTLTFVEKWESPEALQKHMASPHFQNFGGESADFVENMEIQVLNADEVKL</sequence>
<evidence type="ECO:0000259" key="1">
    <source>
        <dbReference type="PROSITE" id="PS51725"/>
    </source>
</evidence>
<name>A0A315XP76_9EURY</name>
<dbReference type="Proteomes" id="UP000251717">
    <property type="component" value="Unassembled WGS sequence"/>
</dbReference>
<dbReference type="EC" id="1.-.-.-" evidence="2"/>
<evidence type="ECO:0000313" key="3">
    <source>
        <dbReference type="Proteomes" id="UP000251717"/>
    </source>
</evidence>
<dbReference type="InterPro" id="IPR050744">
    <property type="entry name" value="AI-2_Isomerase_LsrG"/>
</dbReference>
<accession>A0A315XP76</accession>
<dbReference type="PANTHER" id="PTHR33336:SF3">
    <property type="entry name" value="ABM DOMAIN-CONTAINING PROTEIN"/>
    <property type="match status" value="1"/>
</dbReference>